<dbReference type="EMBL" id="CP070496">
    <property type="protein sequence ID" value="QSB06341.1"/>
    <property type="molecule type" value="Genomic_DNA"/>
</dbReference>
<keyword evidence="1" id="KW-0812">Transmembrane</keyword>
<feature type="transmembrane region" description="Helical" evidence="1">
    <location>
        <begin position="155"/>
        <end position="174"/>
    </location>
</feature>
<evidence type="ECO:0000313" key="2">
    <source>
        <dbReference type="EMBL" id="QSB06341.1"/>
    </source>
</evidence>
<evidence type="ECO:0000313" key="3">
    <source>
        <dbReference type="Proteomes" id="UP000662939"/>
    </source>
</evidence>
<dbReference type="Proteomes" id="UP000662939">
    <property type="component" value="Chromosome"/>
</dbReference>
<feature type="transmembrane region" description="Helical" evidence="1">
    <location>
        <begin position="92"/>
        <end position="110"/>
    </location>
</feature>
<keyword evidence="1" id="KW-0472">Membrane</keyword>
<feature type="transmembrane region" description="Helical" evidence="1">
    <location>
        <begin position="66"/>
        <end position="86"/>
    </location>
</feature>
<evidence type="ECO:0000256" key="1">
    <source>
        <dbReference type="SAM" id="Phobius"/>
    </source>
</evidence>
<reference evidence="2" key="1">
    <citation type="submission" date="2021-02" db="EMBL/GenBank/DDBJ databases">
        <title>Natronoglycomyces albus gen. nov., sp. nov, a haloalkaliphilic actinobacterium from a soda solonchak soil.</title>
        <authorList>
            <person name="Sorokin D.Y."/>
            <person name="Khijniak T.V."/>
            <person name="Zakharycheva A.P."/>
            <person name="Boueva O.V."/>
            <person name="Ariskina E.V."/>
            <person name="Hahnke R.L."/>
            <person name="Bunk B."/>
            <person name="Sproer C."/>
            <person name="Schumann P."/>
            <person name="Evtushenko L.I."/>
            <person name="Kublanov I.V."/>
        </authorList>
    </citation>
    <scope>NUCLEOTIDE SEQUENCE</scope>
    <source>
        <strain evidence="2">DSM 106290</strain>
    </source>
</reference>
<keyword evidence="3" id="KW-1185">Reference proteome</keyword>
<accession>A0A895XKU2</accession>
<protein>
    <submittedName>
        <fullName evidence="2">Uncharacterized protein</fullName>
    </submittedName>
</protein>
<dbReference type="KEGG" id="nav:JQS30_05375"/>
<feature type="transmembrane region" description="Helical" evidence="1">
    <location>
        <begin position="117"/>
        <end position="135"/>
    </location>
</feature>
<gene>
    <name evidence="2" type="ORF">JQS30_05375</name>
</gene>
<dbReference type="RefSeq" id="WP_213172350.1">
    <property type="nucleotide sequence ID" value="NZ_CP070496.1"/>
</dbReference>
<keyword evidence="1" id="KW-1133">Transmembrane helix</keyword>
<sequence length="193" mass="21229">MATLTAVGLVWGYQTISLPKISGLGGAVEMLWFYPHFAACALMLISDSPMPDTESTASIRLRLLHGSLLFSLCALTTVLIAWLALVENGLHSPAQLIGGFYYWVALTMISRHLLGPNLGWVLPLVAVIPVTWWGFSVPTDTGLAWWVLPALPGNGATVAIGAGMVGLAWGMTMIDAHRWRHWRRWPNRRQTRV</sequence>
<dbReference type="AlphaFoldDB" id="A0A895XKU2"/>
<organism evidence="2 3">
    <name type="scientific">Natronoglycomyces albus</name>
    <dbReference type="NCBI Taxonomy" id="2811108"/>
    <lineage>
        <taxon>Bacteria</taxon>
        <taxon>Bacillati</taxon>
        <taxon>Actinomycetota</taxon>
        <taxon>Actinomycetes</taxon>
        <taxon>Glycomycetales</taxon>
        <taxon>Glycomycetaceae</taxon>
        <taxon>Natronoglycomyces</taxon>
    </lineage>
</organism>
<proteinExistence type="predicted"/>
<name>A0A895XKU2_9ACTN</name>